<comment type="caution">
    <text evidence="2">The sequence shown here is derived from an EMBL/GenBank/DDBJ whole genome shotgun (WGS) entry which is preliminary data.</text>
</comment>
<sequence length="254" mass="27515">MPLKANARFCLVTLLVVAALALLGGCKTSPQLKSDAPINDDALAGFLSETPIDAEQLLVVIGDGPERTGGRLFGFERHGDHWIKTLGPFPASVGRKGFAPPGEKREGDGRTPSGLFPLEFVFGYAPGYTGSMPYRQATAADIWVDDVNSPDYNTWVRRGETSATSFENMLLPDKRYRHGVVIGYNRNPVVKGKGSAIFIHSWLQPGTPTAGCVALEEGGLVWITEWLRPEKRPQILMGNAGDLVATVVALRKPQ</sequence>
<dbReference type="AlphaFoldDB" id="A0A8J7LU05"/>
<dbReference type="Pfam" id="PF03734">
    <property type="entry name" value="YkuD"/>
    <property type="match status" value="1"/>
</dbReference>
<evidence type="ECO:0000313" key="2">
    <source>
        <dbReference type="EMBL" id="MBJ6724019.1"/>
    </source>
</evidence>
<dbReference type="PANTHER" id="PTHR38589">
    <property type="entry name" value="BLR0621 PROTEIN"/>
    <property type="match status" value="1"/>
</dbReference>
<dbReference type="InterPro" id="IPR005490">
    <property type="entry name" value="LD_TPept_cat_dom"/>
</dbReference>
<protein>
    <submittedName>
        <fullName evidence="2">L,D-transpeptidase family protein</fullName>
    </submittedName>
</protein>
<evidence type="ECO:0000259" key="1">
    <source>
        <dbReference type="Pfam" id="PF03734"/>
    </source>
</evidence>
<organism evidence="2 3">
    <name type="scientific">Geomesophilobacter sediminis</name>
    <dbReference type="NCBI Taxonomy" id="2798584"/>
    <lineage>
        <taxon>Bacteria</taxon>
        <taxon>Pseudomonadati</taxon>
        <taxon>Thermodesulfobacteriota</taxon>
        <taxon>Desulfuromonadia</taxon>
        <taxon>Geobacterales</taxon>
        <taxon>Geobacteraceae</taxon>
        <taxon>Geomesophilobacter</taxon>
    </lineage>
</organism>
<dbReference type="GO" id="GO:0016740">
    <property type="term" value="F:transferase activity"/>
    <property type="evidence" value="ECO:0007669"/>
    <property type="project" value="InterPro"/>
</dbReference>
<proteinExistence type="predicted"/>
<dbReference type="Proteomes" id="UP000636888">
    <property type="component" value="Unassembled WGS sequence"/>
</dbReference>
<dbReference type="EMBL" id="JAEMHM010000003">
    <property type="protein sequence ID" value="MBJ6724019.1"/>
    <property type="molecule type" value="Genomic_DNA"/>
</dbReference>
<feature type="domain" description="L,D-TPase catalytic" evidence="1">
    <location>
        <begin position="86"/>
        <end position="229"/>
    </location>
</feature>
<keyword evidence="3" id="KW-1185">Reference proteome</keyword>
<evidence type="ECO:0000313" key="3">
    <source>
        <dbReference type="Proteomes" id="UP000636888"/>
    </source>
</evidence>
<dbReference type="RefSeq" id="WP_199382857.1">
    <property type="nucleotide sequence ID" value="NZ_JAEMHM010000003.1"/>
</dbReference>
<dbReference type="PROSITE" id="PS51257">
    <property type="entry name" value="PROKAR_LIPOPROTEIN"/>
    <property type="match status" value="1"/>
</dbReference>
<accession>A0A8J7LU05</accession>
<gene>
    <name evidence="2" type="ORF">JFN93_04795</name>
</gene>
<dbReference type="PANTHER" id="PTHR38589:SF1">
    <property type="entry name" value="BLR0621 PROTEIN"/>
    <property type="match status" value="1"/>
</dbReference>
<reference evidence="2" key="1">
    <citation type="submission" date="2020-12" db="EMBL/GenBank/DDBJ databases">
        <title>Geomonas sp. Red875, isolated from river sediment.</title>
        <authorList>
            <person name="Xu Z."/>
            <person name="Zhang Z."/>
            <person name="Masuda Y."/>
            <person name="Itoh H."/>
            <person name="Senoo K."/>
        </authorList>
    </citation>
    <scope>NUCLEOTIDE SEQUENCE</scope>
    <source>
        <strain evidence="2">Red875</strain>
    </source>
</reference>
<name>A0A8J7LU05_9BACT</name>